<dbReference type="InterPro" id="IPR025836">
    <property type="entry name" value="Zn_knuckle_CX2CX4HX4C"/>
</dbReference>
<dbReference type="Proteomes" id="UP001141552">
    <property type="component" value="Unassembled WGS sequence"/>
</dbReference>
<evidence type="ECO:0000313" key="3">
    <source>
        <dbReference type="Proteomes" id="UP001141552"/>
    </source>
</evidence>
<dbReference type="PANTHER" id="PTHR31286:SF167">
    <property type="entry name" value="OS09G0268800 PROTEIN"/>
    <property type="match status" value="1"/>
</dbReference>
<reference evidence="2" key="1">
    <citation type="submission" date="2022-02" db="EMBL/GenBank/DDBJ databases">
        <authorList>
            <person name="Henning P.M."/>
            <person name="McCubbin A.G."/>
            <person name="Shore J.S."/>
        </authorList>
    </citation>
    <scope>NUCLEOTIDE SEQUENCE</scope>
    <source>
        <strain evidence="2">F60SS</strain>
        <tissue evidence="2">Leaves</tissue>
    </source>
</reference>
<dbReference type="PANTHER" id="PTHR31286">
    <property type="entry name" value="GLYCINE-RICH CELL WALL STRUCTURAL PROTEIN 1.8-LIKE"/>
    <property type="match status" value="1"/>
</dbReference>
<dbReference type="InterPro" id="IPR040256">
    <property type="entry name" value="At4g02000-like"/>
</dbReference>
<name>A0A9Q0F9A0_9ROSI</name>
<dbReference type="AlphaFoldDB" id="A0A9Q0F9A0"/>
<dbReference type="Pfam" id="PF14392">
    <property type="entry name" value="zf-CCHC_4"/>
    <property type="match status" value="1"/>
</dbReference>
<gene>
    <name evidence="2" type="ORF">Tsubulata_016792</name>
</gene>
<comment type="caution">
    <text evidence="2">The sequence shown here is derived from an EMBL/GenBank/DDBJ whole genome shotgun (WGS) entry which is preliminary data.</text>
</comment>
<dbReference type="EMBL" id="JAKUCV010006466">
    <property type="protein sequence ID" value="KAJ4827201.1"/>
    <property type="molecule type" value="Genomic_DNA"/>
</dbReference>
<proteinExistence type="predicted"/>
<keyword evidence="3" id="KW-1185">Reference proteome</keyword>
<sequence length="370" mass="39906">MWVRVYDVPFNLRKPKFIELLGEKVGSFLELDMERSLTQGKFIRFKTSIDVSRPLLRGSFAQGGDGKKVWVYFKYERLPLFRFHCGCMGHIAKDCPAVDDDDFLDPRLFQYSDELRASPLRRPQLVHSSGAPVTKVKRKLVFKPAGQDFGKQKLPTEDVLPGILHGEPPSAGADMVLPRNVPNVTPKKPWSREAIVADDSPLGSTVVEAQTGSYASEGLEVDTVTNPTALKVTSIPGLQSPISLLSGSLASTLLSSPIQLGCPVKAIGCPVVSDVNVSISSGVGDKQIAVSPPLVPERFIPGPASPISRGSVSAAAPSAISMSVPQPEHQVEGLSMPSTRWKRLARLAPVGSETVADQGGSFKRKLSIVF</sequence>
<organism evidence="2 3">
    <name type="scientific">Turnera subulata</name>
    <dbReference type="NCBI Taxonomy" id="218843"/>
    <lineage>
        <taxon>Eukaryota</taxon>
        <taxon>Viridiplantae</taxon>
        <taxon>Streptophyta</taxon>
        <taxon>Embryophyta</taxon>
        <taxon>Tracheophyta</taxon>
        <taxon>Spermatophyta</taxon>
        <taxon>Magnoliopsida</taxon>
        <taxon>eudicotyledons</taxon>
        <taxon>Gunneridae</taxon>
        <taxon>Pentapetalae</taxon>
        <taxon>rosids</taxon>
        <taxon>fabids</taxon>
        <taxon>Malpighiales</taxon>
        <taxon>Passifloraceae</taxon>
        <taxon>Turnera</taxon>
    </lineage>
</organism>
<feature type="domain" description="Zinc knuckle CX2CX4HX4C" evidence="1">
    <location>
        <begin position="49"/>
        <end position="96"/>
    </location>
</feature>
<reference evidence="2" key="2">
    <citation type="journal article" date="2023" name="Plants (Basel)">
        <title>Annotation of the Turnera subulata (Passifloraceae) Draft Genome Reveals the S-Locus Evolved after the Divergence of Turneroideae from Passifloroideae in a Stepwise Manner.</title>
        <authorList>
            <person name="Henning P.M."/>
            <person name="Roalson E.H."/>
            <person name="Mir W."/>
            <person name="McCubbin A.G."/>
            <person name="Shore J.S."/>
        </authorList>
    </citation>
    <scope>NUCLEOTIDE SEQUENCE</scope>
    <source>
        <strain evidence="2">F60SS</strain>
    </source>
</reference>
<evidence type="ECO:0000313" key="2">
    <source>
        <dbReference type="EMBL" id="KAJ4827201.1"/>
    </source>
</evidence>
<protein>
    <recommendedName>
        <fullName evidence="1">Zinc knuckle CX2CX4HX4C domain-containing protein</fullName>
    </recommendedName>
</protein>
<accession>A0A9Q0F9A0</accession>
<evidence type="ECO:0000259" key="1">
    <source>
        <dbReference type="Pfam" id="PF14392"/>
    </source>
</evidence>
<dbReference type="OrthoDB" id="1750469at2759"/>